<feature type="transmembrane region" description="Helical" evidence="1">
    <location>
        <begin position="228"/>
        <end position="257"/>
    </location>
</feature>
<keyword evidence="1" id="KW-0812">Transmembrane</keyword>
<name>A0A9P8VQB6_9HYPO</name>
<dbReference type="InterPro" id="IPR046536">
    <property type="entry name" value="DUF6601"/>
</dbReference>
<dbReference type="AlphaFoldDB" id="A0A9P8VQB6"/>
<gene>
    <name evidence="2" type="ORF">B0T10DRAFT_502876</name>
</gene>
<evidence type="ECO:0000256" key="1">
    <source>
        <dbReference type="SAM" id="Phobius"/>
    </source>
</evidence>
<keyword evidence="3" id="KW-1185">Reference proteome</keyword>
<sequence>MDITTCPLVPPFAQANALRTMTRTTLPHCFRDCDQLSDPRQNTQDWLAIELQTKKMGKLHEYLWFAGLPRPARPLHRQRLLLRTIYPTDACGMLLSYSWLVCHKSDLHIARETGLLPADISWEAWNAFMIDVSRHIDTRTLCQVDRRYGYGELRLSRLNTLYRFGAAGFSIHNAVFGFMTGSTRYTTVFERNFGWILAVFVYISILLSAMQVALATERFNSSIAFQHFSFGIALLSIAFVFSAVAVMLLVWSALFWFHLLSTVQYCKKVAIQRREKACAE</sequence>
<proteinExistence type="predicted"/>
<keyword evidence="1" id="KW-0472">Membrane</keyword>
<feature type="transmembrane region" description="Helical" evidence="1">
    <location>
        <begin position="193"/>
        <end position="216"/>
    </location>
</feature>
<organism evidence="2 3">
    <name type="scientific">Thelonectria olida</name>
    <dbReference type="NCBI Taxonomy" id="1576542"/>
    <lineage>
        <taxon>Eukaryota</taxon>
        <taxon>Fungi</taxon>
        <taxon>Dikarya</taxon>
        <taxon>Ascomycota</taxon>
        <taxon>Pezizomycotina</taxon>
        <taxon>Sordariomycetes</taxon>
        <taxon>Hypocreomycetidae</taxon>
        <taxon>Hypocreales</taxon>
        <taxon>Nectriaceae</taxon>
        <taxon>Thelonectria</taxon>
    </lineage>
</organism>
<reference evidence="2 3" key="1">
    <citation type="journal article" date="2021" name="Nat. Commun.">
        <title>Genetic determinants of endophytism in the Arabidopsis root mycobiome.</title>
        <authorList>
            <person name="Mesny F."/>
            <person name="Miyauchi S."/>
            <person name="Thiergart T."/>
            <person name="Pickel B."/>
            <person name="Atanasova L."/>
            <person name="Karlsson M."/>
            <person name="Huettel B."/>
            <person name="Barry K.W."/>
            <person name="Haridas S."/>
            <person name="Chen C."/>
            <person name="Bauer D."/>
            <person name="Andreopoulos W."/>
            <person name="Pangilinan J."/>
            <person name="LaButti K."/>
            <person name="Riley R."/>
            <person name="Lipzen A."/>
            <person name="Clum A."/>
            <person name="Drula E."/>
            <person name="Henrissat B."/>
            <person name="Kohler A."/>
            <person name="Grigoriev I.V."/>
            <person name="Martin F.M."/>
            <person name="Hacquard S."/>
        </authorList>
    </citation>
    <scope>NUCLEOTIDE SEQUENCE [LARGE SCALE GENOMIC DNA]</scope>
    <source>
        <strain evidence="2 3">MPI-CAGE-CH-0241</strain>
    </source>
</reference>
<dbReference type="PANTHER" id="PTHR34414">
    <property type="entry name" value="HET DOMAIN-CONTAINING PROTEIN-RELATED"/>
    <property type="match status" value="1"/>
</dbReference>
<evidence type="ECO:0000313" key="3">
    <source>
        <dbReference type="Proteomes" id="UP000777438"/>
    </source>
</evidence>
<dbReference type="Proteomes" id="UP000777438">
    <property type="component" value="Unassembled WGS sequence"/>
</dbReference>
<comment type="caution">
    <text evidence="2">The sequence shown here is derived from an EMBL/GenBank/DDBJ whole genome shotgun (WGS) entry which is preliminary data.</text>
</comment>
<accession>A0A9P8VQB6</accession>
<evidence type="ECO:0000313" key="2">
    <source>
        <dbReference type="EMBL" id="KAH6866067.1"/>
    </source>
</evidence>
<keyword evidence="1" id="KW-1133">Transmembrane helix</keyword>
<feature type="transmembrane region" description="Helical" evidence="1">
    <location>
        <begin position="161"/>
        <end position="181"/>
    </location>
</feature>
<dbReference type="EMBL" id="JAGPYM010000158">
    <property type="protein sequence ID" value="KAH6866067.1"/>
    <property type="molecule type" value="Genomic_DNA"/>
</dbReference>
<protein>
    <submittedName>
        <fullName evidence="2">Uncharacterized protein</fullName>
    </submittedName>
</protein>
<dbReference type="PANTHER" id="PTHR34414:SF1">
    <property type="entry name" value="SUBTILISIN-LIKE SERINE PROTEASE"/>
    <property type="match status" value="1"/>
</dbReference>
<dbReference type="Pfam" id="PF20246">
    <property type="entry name" value="DUF6601"/>
    <property type="match status" value="1"/>
</dbReference>
<dbReference type="OrthoDB" id="5086500at2759"/>